<feature type="signal peptide" evidence="1">
    <location>
        <begin position="1"/>
        <end position="24"/>
    </location>
</feature>
<name>A0ABV6DCR3_9HYPH</name>
<dbReference type="Proteomes" id="UP001589755">
    <property type="component" value="Unassembled WGS sequence"/>
</dbReference>
<proteinExistence type="predicted"/>
<gene>
    <name evidence="2" type="ORF">ACFFJ2_18800</name>
</gene>
<reference evidence="2 3" key="1">
    <citation type="submission" date="2024-09" db="EMBL/GenBank/DDBJ databases">
        <authorList>
            <person name="Sun Q."/>
            <person name="Mori K."/>
        </authorList>
    </citation>
    <scope>NUCLEOTIDE SEQUENCE [LARGE SCALE GENOMIC DNA]</scope>
    <source>
        <strain evidence="2 3">CCM 8543</strain>
    </source>
</reference>
<organism evidence="2 3">
    <name type="scientific">Chelativorans intermedius</name>
    <dbReference type="NCBI Taxonomy" id="515947"/>
    <lineage>
        <taxon>Bacteria</taxon>
        <taxon>Pseudomonadati</taxon>
        <taxon>Pseudomonadota</taxon>
        <taxon>Alphaproteobacteria</taxon>
        <taxon>Hyphomicrobiales</taxon>
        <taxon>Phyllobacteriaceae</taxon>
        <taxon>Chelativorans</taxon>
    </lineage>
</organism>
<evidence type="ECO:0000256" key="1">
    <source>
        <dbReference type="SAM" id="SignalP"/>
    </source>
</evidence>
<dbReference type="Pfam" id="PF04214">
    <property type="entry name" value="DUF411"/>
    <property type="match status" value="1"/>
</dbReference>
<sequence>MKKRKNVIGAVVFLMTGGVATADALEFEVAKTQSCGCCLAWIEVLQAAGHNVESRNLPMATLMQHKVKNGIGPDMTSCHTAKVAGYTIEGHVPVEDIERLVKEKPDAIGLAVPGMPVGSPGMEYGETRDAFDVYLVKADGTTEVFNSYRAVE</sequence>
<dbReference type="InterPro" id="IPR007332">
    <property type="entry name" value="DUF411"/>
</dbReference>
<comment type="caution">
    <text evidence="2">The sequence shown here is derived from an EMBL/GenBank/DDBJ whole genome shotgun (WGS) entry which is preliminary data.</text>
</comment>
<dbReference type="EMBL" id="JBHLXD010000053">
    <property type="protein sequence ID" value="MFC0210444.1"/>
    <property type="molecule type" value="Genomic_DNA"/>
</dbReference>
<dbReference type="RefSeq" id="WP_261522726.1">
    <property type="nucleotide sequence ID" value="NZ_JAODNW010000038.1"/>
</dbReference>
<keyword evidence="1" id="KW-0732">Signal</keyword>
<accession>A0ABV6DCR3</accession>
<evidence type="ECO:0000313" key="2">
    <source>
        <dbReference type="EMBL" id="MFC0210444.1"/>
    </source>
</evidence>
<feature type="chain" id="PRO_5047302363" evidence="1">
    <location>
        <begin position="25"/>
        <end position="152"/>
    </location>
</feature>
<keyword evidence="3" id="KW-1185">Reference proteome</keyword>
<protein>
    <submittedName>
        <fullName evidence="2">DUF411 domain-containing protein</fullName>
    </submittedName>
</protein>
<evidence type="ECO:0000313" key="3">
    <source>
        <dbReference type="Proteomes" id="UP001589755"/>
    </source>
</evidence>